<organism evidence="7 8">
    <name type="scientific">Aliiglaciecola litoralis</name>
    <dbReference type="NCBI Taxonomy" id="582857"/>
    <lineage>
        <taxon>Bacteria</taxon>
        <taxon>Pseudomonadati</taxon>
        <taxon>Pseudomonadota</taxon>
        <taxon>Gammaproteobacteria</taxon>
        <taxon>Alteromonadales</taxon>
        <taxon>Alteromonadaceae</taxon>
        <taxon>Aliiglaciecola</taxon>
    </lineage>
</organism>
<evidence type="ECO:0000313" key="8">
    <source>
        <dbReference type="Proteomes" id="UP001500359"/>
    </source>
</evidence>
<feature type="transmembrane region" description="Helical" evidence="5">
    <location>
        <begin position="382"/>
        <end position="402"/>
    </location>
</feature>
<dbReference type="SMART" id="SM00267">
    <property type="entry name" value="GGDEF"/>
    <property type="match status" value="1"/>
</dbReference>
<gene>
    <name evidence="7" type="ORF">GCM10009114_05310</name>
</gene>
<dbReference type="Gene3D" id="3.30.70.270">
    <property type="match status" value="1"/>
</dbReference>
<dbReference type="CDD" id="cd01949">
    <property type="entry name" value="GGDEF"/>
    <property type="match status" value="1"/>
</dbReference>
<dbReference type="InterPro" id="IPR000160">
    <property type="entry name" value="GGDEF_dom"/>
</dbReference>
<keyword evidence="5" id="KW-1133">Transmembrane helix</keyword>
<protein>
    <recommendedName>
        <fullName evidence="1">diguanylate cyclase</fullName>
        <ecNumber evidence="1">2.7.7.65</ecNumber>
    </recommendedName>
</protein>
<dbReference type="InterPro" id="IPR043128">
    <property type="entry name" value="Rev_trsase/Diguanyl_cyclase"/>
</dbReference>
<dbReference type="Pfam" id="PF13424">
    <property type="entry name" value="TPR_12"/>
    <property type="match status" value="1"/>
</dbReference>
<dbReference type="PROSITE" id="PS50293">
    <property type="entry name" value="TPR_REGION"/>
    <property type="match status" value="1"/>
</dbReference>
<dbReference type="Pfam" id="PF00990">
    <property type="entry name" value="GGDEF"/>
    <property type="match status" value="1"/>
</dbReference>
<dbReference type="InterPro" id="IPR029787">
    <property type="entry name" value="Nucleotide_cyclase"/>
</dbReference>
<evidence type="ECO:0000256" key="5">
    <source>
        <dbReference type="SAM" id="Phobius"/>
    </source>
</evidence>
<dbReference type="Proteomes" id="UP001500359">
    <property type="component" value="Unassembled WGS sequence"/>
</dbReference>
<evidence type="ECO:0000259" key="6">
    <source>
        <dbReference type="PROSITE" id="PS50887"/>
    </source>
</evidence>
<keyword evidence="3" id="KW-0802">TPR repeat</keyword>
<keyword evidence="8" id="KW-1185">Reference proteome</keyword>
<keyword evidence="5" id="KW-0472">Membrane</keyword>
<feature type="repeat" description="TPR" evidence="3">
    <location>
        <begin position="145"/>
        <end position="178"/>
    </location>
</feature>
<sequence length="667" mass="76233">MANADQLAKLFMQQAQQSKNTGMIASALYEQASNNMARNQYESAAERLNHAIEDFQTIDDRIGLAKSYRQLGMVHRYQANYPLALEYMYLALQIYQQVQDLNAISGIHNGLGVILEKMGQYEEASQAHHKALQLNRQLDDQSGVASALYNLGDIRRVMGDYELALTYFTDALKMDLTAGDAKNIAYSYHKIGFVNLQMGNVAVARQNIQKARDMFVQIEAPRDIDWANASMAELLMTEGKLEEAKQLIEGVISRAIANNYKSLLVDAYHLAGQIAFRMDQTSLALEHIDKGIELAQVLNEQFDQARLEKLRVKVHLKNDALAEAFAALQRQKQLDDKLMNSRRLDAIANVQAQVEFVRREQQIDLLEKEKALQQASLQQQELWRNIIISGIIAAFVLIFLLYGRYVQRRLNANLSEQVQLRTLELEAKNKQLQQAYREMEAISLTDKLTGIKNRRFLEQYINTDLQKSYRTYTDFHAGKIEQPLQSDIIVFMIDMDNFKDINDKYGHASGDLVLKQLTQRMANVFRESDYLVRWGGEEFLGIVRFIDRKDAVILAQRMLEAVRQMPFLLADNSAIDQTCSIGFVCYPPCPNSSQETDWLTLVAMADACLYAAKYSGKNCWVGIEEVLDSTICNQTVSPQALNQWLDFEQIRIRHSKDSIDDIKWLNE</sequence>
<keyword evidence="4" id="KW-0175">Coiled coil</keyword>
<dbReference type="EMBL" id="BAAAFD010000001">
    <property type="protein sequence ID" value="GAA0853179.1"/>
    <property type="molecule type" value="Genomic_DNA"/>
</dbReference>
<dbReference type="SUPFAM" id="SSF55073">
    <property type="entry name" value="Nucleotide cyclase"/>
    <property type="match status" value="1"/>
</dbReference>
<evidence type="ECO:0000256" key="3">
    <source>
        <dbReference type="PROSITE-ProRule" id="PRU00339"/>
    </source>
</evidence>
<dbReference type="NCBIfam" id="TIGR00254">
    <property type="entry name" value="GGDEF"/>
    <property type="match status" value="1"/>
</dbReference>
<dbReference type="InterPro" id="IPR050469">
    <property type="entry name" value="Diguanylate_Cyclase"/>
</dbReference>
<feature type="domain" description="GGDEF" evidence="6">
    <location>
        <begin position="486"/>
        <end position="625"/>
    </location>
</feature>
<comment type="caution">
    <text evidence="7">The sequence shown here is derived from an EMBL/GenBank/DDBJ whole genome shotgun (WGS) entry which is preliminary data.</text>
</comment>
<dbReference type="InterPro" id="IPR011990">
    <property type="entry name" value="TPR-like_helical_dom_sf"/>
</dbReference>
<evidence type="ECO:0000313" key="7">
    <source>
        <dbReference type="EMBL" id="GAA0853179.1"/>
    </source>
</evidence>
<proteinExistence type="predicted"/>
<comment type="catalytic activity">
    <reaction evidence="2">
        <text>2 GTP = 3',3'-c-di-GMP + 2 diphosphate</text>
        <dbReference type="Rhea" id="RHEA:24898"/>
        <dbReference type="ChEBI" id="CHEBI:33019"/>
        <dbReference type="ChEBI" id="CHEBI:37565"/>
        <dbReference type="ChEBI" id="CHEBI:58805"/>
        <dbReference type="EC" id="2.7.7.65"/>
    </reaction>
</comment>
<evidence type="ECO:0000256" key="2">
    <source>
        <dbReference type="ARBA" id="ARBA00034247"/>
    </source>
</evidence>
<dbReference type="PANTHER" id="PTHR45138:SF9">
    <property type="entry name" value="DIGUANYLATE CYCLASE DGCM-RELATED"/>
    <property type="match status" value="1"/>
</dbReference>
<dbReference type="SMART" id="SM00028">
    <property type="entry name" value="TPR"/>
    <property type="match status" value="6"/>
</dbReference>
<dbReference type="EC" id="2.7.7.65" evidence="1"/>
<accession>A0ABP3WMK4</accession>
<reference evidence="8" key="1">
    <citation type="journal article" date="2019" name="Int. J. Syst. Evol. Microbiol.">
        <title>The Global Catalogue of Microorganisms (GCM) 10K type strain sequencing project: providing services to taxonomists for standard genome sequencing and annotation.</title>
        <authorList>
            <consortium name="The Broad Institute Genomics Platform"/>
            <consortium name="The Broad Institute Genome Sequencing Center for Infectious Disease"/>
            <person name="Wu L."/>
            <person name="Ma J."/>
        </authorList>
    </citation>
    <scope>NUCLEOTIDE SEQUENCE [LARGE SCALE GENOMIC DNA]</scope>
    <source>
        <strain evidence="8">JCM 15896</strain>
    </source>
</reference>
<dbReference type="PANTHER" id="PTHR45138">
    <property type="entry name" value="REGULATORY COMPONENTS OF SENSORY TRANSDUCTION SYSTEM"/>
    <property type="match status" value="1"/>
</dbReference>
<name>A0ABP3WMK4_9ALTE</name>
<keyword evidence="5" id="KW-0812">Transmembrane</keyword>
<feature type="repeat" description="TPR" evidence="3">
    <location>
        <begin position="105"/>
        <end position="138"/>
    </location>
</feature>
<evidence type="ECO:0000256" key="1">
    <source>
        <dbReference type="ARBA" id="ARBA00012528"/>
    </source>
</evidence>
<dbReference type="InterPro" id="IPR019734">
    <property type="entry name" value="TPR_rpt"/>
</dbReference>
<feature type="coiled-coil region" evidence="4">
    <location>
        <begin position="415"/>
        <end position="445"/>
    </location>
</feature>
<dbReference type="Pfam" id="PF13374">
    <property type="entry name" value="TPR_10"/>
    <property type="match status" value="1"/>
</dbReference>
<dbReference type="PROSITE" id="PS50005">
    <property type="entry name" value="TPR"/>
    <property type="match status" value="2"/>
</dbReference>
<dbReference type="SUPFAM" id="SSF48452">
    <property type="entry name" value="TPR-like"/>
    <property type="match status" value="2"/>
</dbReference>
<evidence type="ECO:0000256" key="4">
    <source>
        <dbReference type="SAM" id="Coils"/>
    </source>
</evidence>
<dbReference type="PROSITE" id="PS50887">
    <property type="entry name" value="GGDEF"/>
    <property type="match status" value="1"/>
</dbReference>
<dbReference type="Gene3D" id="1.25.40.10">
    <property type="entry name" value="Tetratricopeptide repeat domain"/>
    <property type="match status" value="2"/>
</dbReference>